<evidence type="ECO:0000313" key="1">
    <source>
        <dbReference type="EMBL" id="CAG7830078.1"/>
    </source>
</evidence>
<gene>
    <name evidence="1" type="ORF">AFUS01_LOCUS39905</name>
</gene>
<comment type="caution">
    <text evidence="1">The sequence shown here is derived from an EMBL/GenBank/DDBJ whole genome shotgun (WGS) entry which is preliminary data.</text>
</comment>
<proteinExistence type="predicted"/>
<dbReference type="EMBL" id="CAJVCH010554127">
    <property type="protein sequence ID" value="CAG7830078.1"/>
    <property type="molecule type" value="Genomic_DNA"/>
</dbReference>
<dbReference type="OrthoDB" id="1607513at2759"/>
<reference evidence="1" key="1">
    <citation type="submission" date="2021-06" db="EMBL/GenBank/DDBJ databases">
        <authorList>
            <person name="Hodson N. C."/>
            <person name="Mongue J. A."/>
            <person name="Jaron S. K."/>
        </authorList>
    </citation>
    <scope>NUCLEOTIDE SEQUENCE</scope>
</reference>
<keyword evidence="2" id="KW-1185">Reference proteome</keyword>
<organism evidence="1 2">
    <name type="scientific">Allacma fusca</name>
    <dbReference type="NCBI Taxonomy" id="39272"/>
    <lineage>
        <taxon>Eukaryota</taxon>
        <taxon>Metazoa</taxon>
        <taxon>Ecdysozoa</taxon>
        <taxon>Arthropoda</taxon>
        <taxon>Hexapoda</taxon>
        <taxon>Collembola</taxon>
        <taxon>Symphypleona</taxon>
        <taxon>Sminthuridae</taxon>
        <taxon>Allacma</taxon>
    </lineage>
</organism>
<dbReference type="AlphaFoldDB" id="A0A8J2LEB0"/>
<feature type="non-terminal residue" evidence="1">
    <location>
        <position position="1"/>
    </location>
</feature>
<dbReference type="Proteomes" id="UP000708208">
    <property type="component" value="Unassembled WGS sequence"/>
</dbReference>
<accession>A0A8J2LEB0</accession>
<protein>
    <submittedName>
        <fullName evidence="1">Uncharacterized protein</fullName>
    </submittedName>
</protein>
<name>A0A8J2LEB0_9HEXA</name>
<evidence type="ECO:0000313" key="2">
    <source>
        <dbReference type="Proteomes" id="UP000708208"/>
    </source>
</evidence>
<sequence length="58" mass="7073">MLISDSKVRWNSSYNMFKRLIELRKPFEAIQRSERILSKYSLSESEWQFVRSVVNFLE</sequence>